<dbReference type="Gene3D" id="3.40.720.10">
    <property type="entry name" value="Alkaline Phosphatase, subunit A"/>
    <property type="match status" value="1"/>
</dbReference>
<dbReference type="GO" id="GO:0006007">
    <property type="term" value="P:glucose catabolic process"/>
    <property type="evidence" value="ECO:0007669"/>
    <property type="project" value="InterPro"/>
</dbReference>
<evidence type="ECO:0000313" key="17">
    <source>
        <dbReference type="Proteomes" id="UP000230935"/>
    </source>
</evidence>
<dbReference type="Pfam" id="PF01676">
    <property type="entry name" value="Metalloenzyme"/>
    <property type="match status" value="1"/>
</dbReference>
<reference evidence="17" key="1">
    <citation type="submission" date="2017-09" db="EMBL/GenBank/DDBJ databases">
        <title>Depth-based differentiation of microbial function through sediment-hosted aquifers and enrichment of novel symbionts in the deep terrestrial subsurface.</title>
        <authorList>
            <person name="Probst A.J."/>
            <person name="Ladd B."/>
            <person name="Jarett J.K."/>
            <person name="Geller-Mcgrath D.E."/>
            <person name="Sieber C.M.K."/>
            <person name="Emerson J.B."/>
            <person name="Anantharaman K."/>
            <person name="Thomas B.C."/>
            <person name="Malmstrom R."/>
            <person name="Stieglmeier M."/>
            <person name="Klingl A."/>
            <person name="Woyke T."/>
            <person name="Ryan C.M."/>
            <person name="Banfield J.F."/>
        </authorList>
    </citation>
    <scope>NUCLEOTIDE SEQUENCE [LARGE SCALE GENOMIC DNA]</scope>
</reference>
<keyword evidence="7 9" id="KW-0464">Manganese</keyword>
<keyword evidence="8 9" id="KW-0413">Isomerase</keyword>
<feature type="binding site" evidence="9 12">
    <location>
        <position position="342"/>
    </location>
    <ligand>
        <name>substrate</name>
    </ligand>
</feature>
<evidence type="ECO:0000256" key="4">
    <source>
        <dbReference type="ARBA" id="ARBA00008819"/>
    </source>
</evidence>
<feature type="binding site" evidence="9 13">
    <location>
        <position position="448"/>
    </location>
    <ligand>
        <name>Mn(2+)</name>
        <dbReference type="ChEBI" id="CHEBI:29035"/>
        <label>2</label>
    </ligand>
</feature>
<keyword evidence="5 9" id="KW-0479">Metal-binding</keyword>
<dbReference type="PANTHER" id="PTHR31637">
    <property type="entry name" value="2,3-BISPHOSPHOGLYCERATE-INDEPENDENT PHOSPHOGLYCERATE MUTASE"/>
    <property type="match status" value="1"/>
</dbReference>
<dbReference type="HAMAP" id="MF_01038">
    <property type="entry name" value="GpmI"/>
    <property type="match status" value="1"/>
</dbReference>
<dbReference type="EC" id="5.4.2.12" evidence="9 10"/>
<feature type="binding site" evidence="9 12">
    <location>
        <position position="190"/>
    </location>
    <ligand>
        <name>substrate</name>
    </ligand>
</feature>
<dbReference type="GO" id="GO:0004619">
    <property type="term" value="F:phosphoglycerate mutase activity"/>
    <property type="evidence" value="ECO:0007669"/>
    <property type="project" value="UniProtKB-UniRule"/>
</dbReference>
<feature type="binding site" evidence="9 13">
    <location>
        <position position="18"/>
    </location>
    <ligand>
        <name>Mn(2+)</name>
        <dbReference type="ChEBI" id="CHEBI:29035"/>
        <label>2</label>
    </ligand>
</feature>
<keyword evidence="6 9" id="KW-0324">Glycolysis</keyword>
<dbReference type="InterPro" id="IPR011258">
    <property type="entry name" value="BPG-indep_PGM_N"/>
</dbReference>
<gene>
    <name evidence="9" type="primary">gpmI</name>
    <name evidence="16" type="ORF">COT81_00750</name>
</gene>
<feature type="binding site" evidence="9 12">
    <location>
        <begin position="264"/>
        <end position="267"/>
    </location>
    <ligand>
        <name>substrate</name>
    </ligand>
</feature>
<dbReference type="GO" id="GO:0006096">
    <property type="term" value="P:glycolytic process"/>
    <property type="evidence" value="ECO:0007669"/>
    <property type="project" value="UniProtKB-UniRule"/>
</dbReference>
<feature type="active site" description="Phosphoserine intermediate" evidence="9 11">
    <location>
        <position position="68"/>
    </location>
</feature>
<comment type="pathway">
    <text evidence="3 9">Carbohydrate degradation; glycolysis; pyruvate from D-glyceraldehyde 3-phosphate: step 3/5.</text>
</comment>
<comment type="function">
    <text evidence="2 9">Catalyzes the interconversion of 2-phosphoglycerate and 3-phosphoglycerate.</text>
</comment>
<comment type="subunit">
    <text evidence="9">Monomer.</text>
</comment>
<evidence type="ECO:0000256" key="5">
    <source>
        <dbReference type="ARBA" id="ARBA00022723"/>
    </source>
</evidence>
<evidence type="ECO:0000256" key="7">
    <source>
        <dbReference type="ARBA" id="ARBA00023211"/>
    </source>
</evidence>
<evidence type="ECO:0000256" key="12">
    <source>
        <dbReference type="PIRSR" id="PIRSR001492-2"/>
    </source>
</evidence>
<dbReference type="SUPFAM" id="SSF53649">
    <property type="entry name" value="Alkaline phosphatase-like"/>
    <property type="match status" value="1"/>
</dbReference>
<comment type="cofactor">
    <cofactor evidence="9">
        <name>Mn(2+)</name>
        <dbReference type="ChEBI" id="CHEBI:29035"/>
    </cofactor>
    <text evidence="9">Binds 2 manganese ions per subunit.</text>
</comment>
<dbReference type="AlphaFoldDB" id="A0A2H0W2F0"/>
<dbReference type="SUPFAM" id="SSF64158">
    <property type="entry name" value="2,3-Bisphosphoglycerate-independent phosphoglycerate mutase, substrate-binding domain"/>
    <property type="match status" value="1"/>
</dbReference>
<feature type="binding site" evidence="9 12">
    <location>
        <begin position="160"/>
        <end position="161"/>
    </location>
    <ligand>
        <name>substrate</name>
    </ligand>
</feature>
<protein>
    <recommendedName>
        <fullName evidence="9 10">2,3-bisphosphoglycerate-independent phosphoglycerate mutase</fullName>
        <shortName evidence="9">BPG-independent PGAM</shortName>
        <shortName evidence="9">Phosphoglyceromutase</shortName>
        <shortName evidence="9">iPGM</shortName>
        <ecNumber evidence="9 10">5.4.2.12</ecNumber>
    </recommendedName>
</protein>
<feature type="binding site" evidence="9 13">
    <location>
        <position position="467"/>
    </location>
    <ligand>
        <name>Mn(2+)</name>
        <dbReference type="ChEBI" id="CHEBI:29035"/>
        <label>1</label>
    </ligand>
</feature>
<comment type="caution">
    <text evidence="16">The sequence shown here is derived from an EMBL/GenBank/DDBJ whole genome shotgun (WGS) entry which is preliminary data.</text>
</comment>
<dbReference type="FunFam" id="3.40.1450.10:FF:000002">
    <property type="entry name" value="2,3-bisphosphoglycerate-independent phosphoglycerate mutase"/>
    <property type="match status" value="1"/>
</dbReference>
<feature type="binding site" evidence="9 13">
    <location>
        <position position="411"/>
    </location>
    <ligand>
        <name>Mn(2+)</name>
        <dbReference type="ChEBI" id="CHEBI:29035"/>
        <label>1</label>
    </ligand>
</feature>
<dbReference type="UniPathway" id="UPA00109">
    <property type="reaction ID" value="UER00186"/>
</dbReference>
<dbReference type="GO" id="GO:0030145">
    <property type="term" value="F:manganese ion binding"/>
    <property type="evidence" value="ECO:0007669"/>
    <property type="project" value="UniProtKB-UniRule"/>
</dbReference>
<comment type="catalytic activity">
    <reaction evidence="1 9">
        <text>(2R)-2-phosphoglycerate = (2R)-3-phosphoglycerate</text>
        <dbReference type="Rhea" id="RHEA:15901"/>
        <dbReference type="ChEBI" id="CHEBI:58272"/>
        <dbReference type="ChEBI" id="CHEBI:58289"/>
        <dbReference type="EC" id="5.4.2.12"/>
    </reaction>
</comment>
<dbReference type="InterPro" id="IPR017850">
    <property type="entry name" value="Alkaline_phosphatase_core_sf"/>
</dbReference>
<feature type="binding site" evidence="9 13">
    <location>
        <position position="407"/>
    </location>
    <ligand>
        <name>Mn(2+)</name>
        <dbReference type="ChEBI" id="CHEBI:29035"/>
        <label>1</label>
    </ligand>
</feature>
<dbReference type="InterPro" id="IPR006124">
    <property type="entry name" value="Metalloenzyme"/>
</dbReference>
<evidence type="ECO:0000256" key="6">
    <source>
        <dbReference type="ARBA" id="ARBA00023152"/>
    </source>
</evidence>
<evidence type="ECO:0000256" key="13">
    <source>
        <dbReference type="PIRSR" id="PIRSR001492-3"/>
    </source>
</evidence>
<feature type="binding site" evidence="9 12">
    <location>
        <position position="195"/>
    </location>
    <ligand>
        <name>substrate</name>
    </ligand>
</feature>
<evidence type="ECO:0000313" key="16">
    <source>
        <dbReference type="EMBL" id="PIS05528.1"/>
    </source>
</evidence>
<dbReference type="PANTHER" id="PTHR31637:SF0">
    <property type="entry name" value="2,3-BISPHOSPHOGLYCERATE-INDEPENDENT PHOSPHOGLYCERATE MUTASE"/>
    <property type="match status" value="1"/>
</dbReference>
<feature type="binding site" evidence="9 12">
    <location>
        <position position="130"/>
    </location>
    <ligand>
        <name>substrate</name>
    </ligand>
</feature>
<proteinExistence type="inferred from homology"/>
<dbReference type="Gene3D" id="3.40.1450.10">
    <property type="entry name" value="BPG-independent phosphoglycerate mutase, domain B"/>
    <property type="match status" value="1"/>
</dbReference>
<evidence type="ECO:0000256" key="11">
    <source>
        <dbReference type="PIRSR" id="PIRSR001492-1"/>
    </source>
</evidence>
<evidence type="ECO:0000256" key="10">
    <source>
        <dbReference type="NCBIfam" id="TIGR01307"/>
    </source>
</evidence>
<name>A0A2H0W2F0_9BACT</name>
<dbReference type="GO" id="GO:0005737">
    <property type="term" value="C:cytoplasm"/>
    <property type="evidence" value="ECO:0007669"/>
    <property type="project" value="InterPro"/>
</dbReference>
<dbReference type="EMBL" id="PEZZ01000004">
    <property type="protein sequence ID" value="PIS05528.1"/>
    <property type="molecule type" value="Genomic_DNA"/>
</dbReference>
<dbReference type="NCBIfam" id="TIGR01307">
    <property type="entry name" value="pgm_bpd_ind"/>
    <property type="match status" value="1"/>
</dbReference>
<feature type="domain" description="Metalloenzyme" evidence="14">
    <location>
        <begin position="13"/>
        <end position="504"/>
    </location>
</feature>
<evidence type="ECO:0000259" key="14">
    <source>
        <dbReference type="Pfam" id="PF01676"/>
    </source>
</evidence>
<evidence type="ECO:0000256" key="9">
    <source>
        <dbReference type="HAMAP-Rule" id="MF_01038"/>
    </source>
</evidence>
<comment type="similarity">
    <text evidence="4 9">Belongs to the BPG-independent phosphoglycerate mutase family.</text>
</comment>
<accession>A0A2H0W2F0</accession>
<evidence type="ECO:0000256" key="8">
    <source>
        <dbReference type="ARBA" id="ARBA00023235"/>
    </source>
</evidence>
<evidence type="ECO:0000259" key="15">
    <source>
        <dbReference type="Pfam" id="PF06415"/>
    </source>
</evidence>
<dbReference type="PIRSF" id="PIRSF001492">
    <property type="entry name" value="IPGAM"/>
    <property type="match status" value="1"/>
</dbReference>
<dbReference type="Proteomes" id="UP000230935">
    <property type="component" value="Unassembled WGS sequence"/>
</dbReference>
<organism evidence="16 17">
    <name type="scientific">Candidatus Buchananbacteria bacterium CG10_big_fil_rev_8_21_14_0_10_42_9</name>
    <dbReference type="NCBI Taxonomy" id="1974526"/>
    <lineage>
        <taxon>Bacteria</taxon>
        <taxon>Candidatus Buchananiibacteriota</taxon>
    </lineage>
</organism>
<dbReference type="InterPro" id="IPR036646">
    <property type="entry name" value="PGAM_B_sf"/>
</dbReference>
<feature type="domain" description="BPG-independent PGAM N-terminal" evidence="15">
    <location>
        <begin position="88"/>
        <end position="305"/>
    </location>
</feature>
<evidence type="ECO:0000256" key="1">
    <source>
        <dbReference type="ARBA" id="ARBA00000370"/>
    </source>
</evidence>
<dbReference type="CDD" id="cd16010">
    <property type="entry name" value="iPGM"/>
    <property type="match status" value="1"/>
</dbReference>
<sequence length="516" mass="57446">MAKRNKQIGWPLVWLILDGWGIATPSKANPISFTPTPTIDALWKNYPHAKLGASGKDAGLPPNQAGNSEAGHMNLGAGRIVEQESVVISHAINDGTFFKNLAFLNAVKHVKKNRSTLHLMGLLSNEQSAHADPDHLLALITFARLEGIKDVKLHLFTDGRDSPPFSALKLLEQLLRKLRNGEQIATVMGRVYMDRRKKWNLTETAYNALVIGEGLKAKNCEEAITQSYNRNEPDQFVQPYVLHPRGKPVKRISDNDAVIFFNLRSDRARQLTKPFVQTEFTKKNPGSFTRKKVLKNLYFVAMTDFGPDLDSVATAYPSRDLNKTFPMVMSPYRQVYIGESEKFAHVTYFFNGGYKQSVANEERVEIRSPNVKNYRDAPKMSLAKLTNTILKQIKNADVIVANIANADMIAHTGDVKAAQVAIKSVDAAIKRIFKVIKKAGGTLVITADHGNIEKMFDLKTSEVRTEHTSNPVPLIIVSPKKFKLKGKGVLADVAPTILKILDIKKPKEMTRSGLVK</sequence>
<feature type="binding site" evidence="9 13">
    <location>
        <position position="449"/>
    </location>
    <ligand>
        <name>Mn(2+)</name>
        <dbReference type="ChEBI" id="CHEBI:29035"/>
        <label>2</label>
    </ligand>
</feature>
<dbReference type="Pfam" id="PF06415">
    <property type="entry name" value="iPGM_N"/>
    <property type="match status" value="1"/>
</dbReference>
<evidence type="ECO:0000256" key="3">
    <source>
        <dbReference type="ARBA" id="ARBA00004798"/>
    </source>
</evidence>
<dbReference type="InterPro" id="IPR005995">
    <property type="entry name" value="Pgm_bpd_ind"/>
</dbReference>
<evidence type="ECO:0000256" key="2">
    <source>
        <dbReference type="ARBA" id="ARBA00002315"/>
    </source>
</evidence>
<feature type="binding site" evidence="9 13">
    <location>
        <position position="68"/>
    </location>
    <ligand>
        <name>Mn(2+)</name>
        <dbReference type="ChEBI" id="CHEBI:29035"/>
        <label>2</label>
    </ligand>
</feature>